<comment type="caution">
    <text evidence="5">The sequence shown here is derived from an EMBL/GenBank/DDBJ whole genome shotgun (WGS) entry which is preliminary data.</text>
</comment>
<keyword evidence="6" id="KW-1185">Reference proteome</keyword>
<dbReference type="PRINTS" id="PR00320">
    <property type="entry name" value="GPROTEINBRPT"/>
</dbReference>
<sequence length="418" mass="45293">MDVDDRAVKLHDFVAHSAPATCLRIGRKSGKIIVTGGEDKKVNLWALGRTQPILSLGGHSSAVECVTMDWPEEIAVAGSSSGTIKLWDLEHAKVIRTLAGHKSSTRCVEFHPFGEFFASGSADNTVKIWDVRRRGCIQTYTGHTDSVNVLRITPDGRWIATGGADSTVKIWDMTAGKLLRSYTDHTDSITSLAFHPAEFMMATGAKDKQVRMYDLQSFECISATELEGGGARVLDFDRDGGELMIATGESLQIWTWEPAQCQDLITVRWPNVADIGALNDDGHLVGGALEGGFVSVWTVDLTRSPMRATLPEPKERIEGRSGGENAFAGLLRSRGFLGSDDGEPQPVRTIRKSLSRGSLTGPTQSPPMLRPRVSMGSLSDLNRMQQSKPTTPPTQTSRPPSAAVARGANYDIVDSEEG</sequence>
<feature type="repeat" description="WD" evidence="3">
    <location>
        <begin position="140"/>
        <end position="181"/>
    </location>
</feature>
<evidence type="ECO:0008006" key="7">
    <source>
        <dbReference type="Google" id="ProtNLM"/>
    </source>
</evidence>
<dbReference type="GO" id="GO:0008352">
    <property type="term" value="C:katanin complex"/>
    <property type="evidence" value="ECO:0007669"/>
    <property type="project" value="TreeGrafter"/>
</dbReference>
<dbReference type="InterPro" id="IPR036322">
    <property type="entry name" value="WD40_repeat_dom_sf"/>
</dbReference>
<dbReference type="Pfam" id="PF00400">
    <property type="entry name" value="WD40"/>
    <property type="match status" value="5"/>
</dbReference>
<feature type="non-terminal residue" evidence="5">
    <location>
        <position position="1"/>
    </location>
</feature>
<feature type="repeat" description="WD" evidence="3">
    <location>
        <begin position="13"/>
        <end position="55"/>
    </location>
</feature>
<feature type="region of interest" description="Disordered" evidence="4">
    <location>
        <begin position="334"/>
        <end position="418"/>
    </location>
</feature>
<dbReference type="Gene3D" id="2.130.10.10">
    <property type="entry name" value="YVTN repeat-like/Quinoprotein amine dehydrogenase"/>
    <property type="match status" value="1"/>
</dbReference>
<dbReference type="SMART" id="SM00320">
    <property type="entry name" value="WD40"/>
    <property type="match status" value="6"/>
</dbReference>
<dbReference type="Proteomes" id="UP001212841">
    <property type="component" value="Unassembled WGS sequence"/>
</dbReference>
<feature type="repeat" description="WD" evidence="3">
    <location>
        <begin position="56"/>
        <end position="97"/>
    </location>
</feature>
<reference evidence="5" key="1">
    <citation type="submission" date="2020-05" db="EMBL/GenBank/DDBJ databases">
        <title>Phylogenomic resolution of chytrid fungi.</title>
        <authorList>
            <person name="Stajich J.E."/>
            <person name="Amses K."/>
            <person name="Simmons R."/>
            <person name="Seto K."/>
            <person name="Myers J."/>
            <person name="Bonds A."/>
            <person name="Quandt C.A."/>
            <person name="Barry K."/>
            <person name="Liu P."/>
            <person name="Grigoriev I."/>
            <person name="Longcore J.E."/>
            <person name="James T.Y."/>
        </authorList>
    </citation>
    <scope>NUCLEOTIDE SEQUENCE</scope>
    <source>
        <strain evidence="5">JEL0318</strain>
    </source>
</reference>
<evidence type="ECO:0000256" key="4">
    <source>
        <dbReference type="SAM" id="MobiDB-lite"/>
    </source>
</evidence>
<dbReference type="SUPFAM" id="SSF50978">
    <property type="entry name" value="WD40 repeat-like"/>
    <property type="match status" value="1"/>
</dbReference>
<keyword evidence="1 3" id="KW-0853">WD repeat</keyword>
<keyword evidence="2" id="KW-0677">Repeat</keyword>
<dbReference type="FunFam" id="2.130.10.10:FF:000462">
    <property type="entry name" value="Katanin p80 WD40 repeat-containing subunit B1"/>
    <property type="match status" value="1"/>
</dbReference>
<dbReference type="InterPro" id="IPR015943">
    <property type="entry name" value="WD40/YVTN_repeat-like_dom_sf"/>
</dbReference>
<feature type="repeat" description="WD" evidence="3">
    <location>
        <begin position="182"/>
        <end position="223"/>
    </location>
</feature>
<dbReference type="PROSITE" id="PS50294">
    <property type="entry name" value="WD_REPEATS_REGION"/>
    <property type="match status" value="4"/>
</dbReference>
<evidence type="ECO:0000256" key="2">
    <source>
        <dbReference type="ARBA" id="ARBA00022737"/>
    </source>
</evidence>
<name>A0AAD5X1A6_9FUNG</name>
<accession>A0AAD5X1A6</accession>
<dbReference type="GO" id="GO:0007019">
    <property type="term" value="P:microtubule depolymerization"/>
    <property type="evidence" value="ECO:0007669"/>
    <property type="project" value="TreeGrafter"/>
</dbReference>
<proteinExistence type="predicted"/>
<dbReference type="InterPro" id="IPR001680">
    <property type="entry name" value="WD40_rpt"/>
</dbReference>
<dbReference type="InterPro" id="IPR020472">
    <property type="entry name" value="WD40_PAC1"/>
</dbReference>
<dbReference type="PROSITE" id="PS00678">
    <property type="entry name" value="WD_REPEATS_1"/>
    <property type="match status" value="1"/>
</dbReference>
<protein>
    <recommendedName>
        <fullName evidence="7">Katanin p80 WD40 repeat-containing subunit B1 homolog</fullName>
    </recommendedName>
</protein>
<evidence type="ECO:0000256" key="3">
    <source>
        <dbReference type="PROSITE-ProRule" id="PRU00221"/>
    </source>
</evidence>
<dbReference type="PANTHER" id="PTHR19845">
    <property type="entry name" value="KATANIN P80 SUBUNIT"/>
    <property type="match status" value="1"/>
</dbReference>
<dbReference type="CDD" id="cd00200">
    <property type="entry name" value="WD40"/>
    <property type="match status" value="1"/>
</dbReference>
<evidence type="ECO:0000313" key="6">
    <source>
        <dbReference type="Proteomes" id="UP001212841"/>
    </source>
</evidence>
<dbReference type="AlphaFoldDB" id="A0AAD5X1A6"/>
<dbReference type="PANTHER" id="PTHR19845:SF0">
    <property type="entry name" value="KATANIN P80 WD40 REPEAT-CONTAINING SUBUNIT B1"/>
    <property type="match status" value="1"/>
</dbReference>
<dbReference type="EMBL" id="JADGJD010001498">
    <property type="protein sequence ID" value="KAJ3041281.1"/>
    <property type="molecule type" value="Genomic_DNA"/>
</dbReference>
<evidence type="ECO:0000256" key="1">
    <source>
        <dbReference type="ARBA" id="ARBA00022574"/>
    </source>
</evidence>
<dbReference type="InterPro" id="IPR019775">
    <property type="entry name" value="WD40_repeat_CS"/>
</dbReference>
<organism evidence="5 6">
    <name type="scientific">Rhizophlyctis rosea</name>
    <dbReference type="NCBI Taxonomy" id="64517"/>
    <lineage>
        <taxon>Eukaryota</taxon>
        <taxon>Fungi</taxon>
        <taxon>Fungi incertae sedis</taxon>
        <taxon>Chytridiomycota</taxon>
        <taxon>Chytridiomycota incertae sedis</taxon>
        <taxon>Chytridiomycetes</taxon>
        <taxon>Rhizophlyctidales</taxon>
        <taxon>Rhizophlyctidaceae</taxon>
        <taxon>Rhizophlyctis</taxon>
    </lineage>
</organism>
<feature type="compositionally biased region" description="Low complexity" evidence="4">
    <location>
        <begin position="385"/>
        <end position="401"/>
    </location>
</feature>
<gene>
    <name evidence="5" type="ORF">HK097_002302</name>
</gene>
<feature type="repeat" description="WD" evidence="3">
    <location>
        <begin position="98"/>
        <end position="139"/>
    </location>
</feature>
<dbReference type="PROSITE" id="PS50082">
    <property type="entry name" value="WD_REPEATS_2"/>
    <property type="match status" value="5"/>
</dbReference>
<evidence type="ECO:0000313" key="5">
    <source>
        <dbReference type="EMBL" id="KAJ3041281.1"/>
    </source>
</evidence>